<keyword evidence="7" id="KW-0695">RNA-directed DNA polymerase</keyword>
<dbReference type="GO" id="GO:0008270">
    <property type="term" value="F:zinc ion binding"/>
    <property type="evidence" value="ECO:0007669"/>
    <property type="project" value="UniProtKB-KW"/>
</dbReference>
<evidence type="ECO:0000256" key="5">
    <source>
        <dbReference type="ARBA" id="ARBA00022759"/>
    </source>
</evidence>
<evidence type="ECO:0000256" key="1">
    <source>
        <dbReference type="ARBA" id="ARBA00022679"/>
    </source>
</evidence>
<evidence type="ECO:0000259" key="9">
    <source>
        <dbReference type="PROSITE" id="PS50876"/>
    </source>
</evidence>
<keyword evidence="5" id="KW-0255">Endonuclease</keyword>
<dbReference type="Gene3D" id="2.30.30.10">
    <property type="entry name" value="Integrase, C-terminal domain superfamily, retroviral"/>
    <property type="match status" value="1"/>
</dbReference>
<proteinExistence type="predicted"/>
<keyword evidence="3" id="KW-0540">Nuclease</keyword>
<dbReference type="Gene3D" id="1.10.10.200">
    <property type="match status" value="1"/>
</dbReference>
<organism evidence="10 11">
    <name type="scientific">Hirundo rustica rustica</name>
    <dbReference type="NCBI Taxonomy" id="333673"/>
    <lineage>
        <taxon>Eukaryota</taxon>
        <taxon>Metazoa</taxon>
        <taxon>Chordata</taxon>
        <taxon>Craniata</taxon>
        <taxon>Vertebrata</taxon>
        <taxon>Euteleostomi</taxon>
        <taxon>Archelosauria</taxon>
        <taxon>Archosauria</taxon>
        <taxon>Dinosauria</taxon>
        <taxon>Saurischia</taxon>
        <taxon>Theropoda</taxon>
        <taxon>Coelurosauria</taxon>
        <taxon>Aves</taxon>
        <taxon>Neognathae</taxon>
        <taxon>Neoaves</taxon>
        <taxon>Telluraves</taxon>
        <taxon>Australaves</taxon>
        <taxon>Passeriformes</taxon>
        <taxon>Sylvioidea</taxon>
        <taxon>Hirundinidae</taxon>
        <taxon>Hirundo</taxon>
    </lineage>
</organism>
<dbReference type="GO" id="GO:0016787">
    <property type="term" value="F:hydrolase activity"/>
    <property type="evidence" value="ECO:0007669"/>
    <property type="project" value="UniProtKB-KW"/>
</dbReference>
<evidence type="ECO:0000256" key="2">
    <source>
        <dbReference type="ARBA" id="ARBA00022695"/>
    </source>
</evidence>
<evidence type="ECO:0000256" key="8">
    <source>
        <dbReference type="PROSITE-ProRule" id="PRU00450"/>
    </source>
</evidence>
<keyword evidence="6" id="KW-0378">Hydrolase</keyword>
<evidence type="ECO:0000256" key="7">
    <source>
        <dbReference type="ARBA" id="ARBA00022918"/>
    </source>
</evidence>
<comment type="caution">
    <text evidence="10">The sequence shown here is derived from an EMBL/GenBank/DDBJ whole genome shotgun (WGS) entry which is preliminary data.</text>
</comment>
<dbReference type="PANTHER" id="PTHR41694:SF3">
    <property type="entry name" value="RNA-DIRECTED DNA POLYMERASE-RELATED"/>
    <property type="match status" value="1"/>
</dbReference>
<accession>A0A3M0JLH5</accession>
<evidence type="ECO:0000313" key="10">
    <source>
        <dbReference type="EMBL" id="RMC01151.1"/>
    </source>
</evidence>
<dbReference type="PANTHER" id="PTHR41694">
    <property type="entry name" value="ENDOGENOUS RETROVIRUS GROUP K MEMBER POL PROTEIN"/>
    <property type="match status" value="1"/>
</dbReference>
<dbReference type="GO" id="GO:0003964">
    <property type="term" value="F:RNA-directed DNA polymerase activity"/>
    <property type="evidence" value="ECO:0007669"/>
    <property type="project" value="UniProtKB-KW"/>
</dbReference>
<dbReference type="GO" id="GO:0035613">
    <property type="term" value="F:RNA stem-loop binding"/>
    <property type="evidence" value="ECO:0007669"/>
    <property type="project" value="TreeGrafter"/>
</dbReference>
<keyword evidence="8" id="KW-0862">Zinc</keyword>
<dbReference type="InterPro" id="IPR017856">
    <property type="entry name" value="Integrase-like_N"/>
</dbReference>
<dbReference type="SUPFAM" id="SSF46919">
    <property type="entry name" value="N-terminal Zn binding domain of HIV integrase"/>
    <property type="match status" value="1"/>
</dbReference>
<dbReference type="AlphaFoldDB" id="A0A3M0JLH5"/>
<keyword evidence="1" id="KW-0808">Transferase</keyword>
<dbReference type="STRING" id="333673.A0A3M0JLH5"/>
<protein>
    <recommendedName>
        <fullName evidence="9">Integrase-type domain-containing protein</fullName>
    </recommendedName>
</protein>
<dbReference type="EMBL" id="QRBI01000140">
    <property type="protein sequence ID" value="RMC01151.1"/>
    <property type="molecule type" value="Genomic_DNA"/>
</dbReference>
<keyword evidence="4" id="KW-0479">Metal-binding</keyword>
<evidence type="ECO:0000256" key="3">
    <source>
        <dbReference type="ARBA" id="ARBA00022722"/>
    </source>
</evidence>
<dbReference type="Pfam" id="PF02022">
    <property type="entry name" value="Integrase_Zn"/>
    <property type="match status" value="1"/>
</dbReference>
<keyword evidence="8" id="KW-0863">Zinc-finger</keyword>
<dbReference type="InterPro" id="IPR036862">
    <property type="entry name" value="Integrase_C_dom_sf_retrovir"/>
</dbReference>
<keyword evidence="2" id="KW-0548">Nucleotidyltransferase</keyword>
<name>A0A3M0JLH5_HIRRU</name>
<dbReference type="InterPro" id="IPR003308">
    <property type="entry name" value="Integrase_Zn-bd_dom_N"/>
</dbReference>
<dbReference type="GO" id="GO:0004519">
    <property type="term" value="F:endonuclease activity"/>
    <property type="evidence" value="ECO:0007669"/>
    <property type="project" value="UniProtKB-KW"/>
</dbReference>
<keyword evidence="11" id="KW-1185">Reference proteome</keyword>
<dbReference type="PROSITE" id="PS50876">
    <property type="entry name" value="ZF_INTEGRASE"/>
    <property type="match status" value="1"/>
</dbReference>
<evidence type="ECO:0000256" key="6">
    <source>
        <dbReference type="ARBA" id="ARBA00022801"/>
    </source>
</evidence>
<reference evidence="10 11" key="1">
    <citation type="submission" date="2018-07" db="EMBL/GenBank/DDBJ databases">
        <title>A high quality draft genome assembly of the barn swallow (H. rustica rustica).</title>
        <authorList>
            <person name="Formenti G."/>
            <person name="Chiara M."/>
            <person name="Poveda L."/>
            <person name="Francoijs K.-J."/>
            <person name="Bonisoli-Alquati A."/>
            <person name="Canova L."/>
            <person name="Gianfranceschi L."/>
            <person name="Horner D.S."/>
            <person name="Saino N."/>
        </authorList>
    </citation>
    <scope>NUCLEOTIDE SEQUENCE [LARGE SCALE GENOMIC DNA]</scope>
    <source>
        <strain evidence="10">Chelidonia</strain>
        <tissue evidence="10">Blood</tissue>
    </source>
</reference>
<sequence length="229" mass="25005">MGFFHQNVHTLQKQFQLTATEAREIVESCDDCHALGAPLPAEVNPRGLKALELWQTGVTPRSPSLAGSTVHHIGVCELMDRAAWVCCRVVPEPGRYTSAEVTSGAENPGVALDIGSRLDVLIVPRVLYHQEEEMYHFLEETILLRKREVITGFGRCATASSEGTGLNLVTKQWEGPYDLIAMGCGYACVSTDTGHAGYLQSVSILTCDHRGRIRQQQVEAVINLKATSG</sequence>
<feature type="domain" description="Integrase-type" evidence="9">
    <location>
        <begin position="1"/>
        <end position="33"/>
    </location>
</feature>
<gene>
    <name evidence="10" type="ORF">DUI87_22242</name>
</gene>
<evidence type="ECO:0000256" key="4">
    <source>
        <dbReference type="ARBA" id="ARBA00022723"/>
    </source>
</evidence>
<evidence type="ECO:0000313" key="11">
    <source>
        <dbReference type="Proteomes" id="UP000269221"/>
    </source>
</evidence>
<dbReference type="Proteomes" id="UP000269221">
    <property type="component" value="Unassembled WGS sequence"/>
</dbReference>